<organism evidence="2 3">
    <name type="scientific">Phytohabitans flavus</name>
    <dbReference type="NCBI Taxonomy" id="1076124"/>
    <lineage>
        <taxon>Bacteria</taxon>
        <taxon>Bacillati</taxon>
        <taxon>Actinomycetota</taxon>
        <taxon>Actinomycetes</taxon>
        <taxon>Micromonosporales</taxon>
        <taxon>Micromonosporaceae</taxon>
    </lineage>
</organism>
<keyword evidence="3" id="KW-1185">Reference proteome</keyword>
<evidence type="ECO:0000313" key="2">
    <source>
        <dbReference type="EMBL" id="BCB74466.1"/>
    </source>
</evidence>
<dbReference type="EMBL" id="AP022870">
    <property type="protein sequence ID" value="BCB74466.1"/>
    <property type="molecule type" value="Genomic_DNA"/>
</dbReference>
<reference evidence="2 3" key="2">
    <citation type="submission" date="2020-03" db="EMBL/GenBank/DDBJ databases">
        <authorList>
            <person name="Ichikawa N."/>
            <person name="Kimura A."/>
            <person name="Kitahashi Y."/>
            <person name="Uohara A."/>
        </authorList>
    </citation>
    <scope>NUCLEOTIDE SEQUENCE [LARGE SCALE GENOMIC DNA]</scope>
    <source>
        <strain evidence="2 3">NBRC 107702</strain>
    </source>
</reference>
<feature type="region of interest" description="Disordered" evidence="1">
    <location>
        <begin position="80"/>
        <end position="113"/>
    </location>
</feature>
<accession>A0A6F8XKX2</accession>
<dbReference type="Proteomes" id="UP000502508">
    <property type="component" value="Chromosome"/>
</dbReference>
<dbReference type="KEGG" id="pfla:Pflav_008760"/>
<gene>
    <name evidence="2" type="ORF">Pflav_008760</name>
</gene>
<name>A0A6F8XKX2_9ACTN</name>
<evidence type="ECO:0000313" key="3">
    <source>
        <dbReference type="Proteomes" id="UP000502508"/>
    </source>
</evidence>
<evidence type="ECO:0000256" key="1">
    <source>
        <dbReference type="SAM" id="MobiDB-lite"/>
    </source>
</evidence>
<sequence length="113" mass="11977">MVANVVGIPAPDTGGPVERYDYIRRCAAGARPVGVPEPVAELISRYAPVVAILNDFYWNFFGESRATPYPAQQITQAMPLIPGFAPDPPPHSPQTAAVNEDLAPSASPQMSSG</sequence>
<proteinExistence type="predicted"/>
<protein>
    <submittedName>
        <fullName evidence="2">Uncharacterized protein</fullName>
    </submittedName>
</protein>
<dbReference type="AlphaFoldDB" id="A0A6F8XKX2"/>
<reference evidence="2 3" key="1">
    <citation type="submission" date="2020-03" db="EMBL/GenBank/DDBJ databases">
        <title>Whole genome shotgun sequence of Phytohabitans flavus NBRC 107702.</title>
        <authorList>
            <person name="Komaki H."/>
            <person name="Tamura T."/>
        </authorList>
    </citation>
    <scope>NUCLEOTIDE SEQUENCE [LARGE SCALE GENOMIC DNA]</scope>
    <source>
        <strain evidence="2 3">NBRC 107702</strain>
    </source>
</reference>